<reference evidence="3" key="1">
    <citation type="journal article" date="2019" name="Int. J. Syst. Evol. Microbiol.">
        <title>The Global Catalogue of Microorganisms (GCM) 10K type strain sequencing project: providing services to taxonomists for standard genome sequencing and annotation.</title>
        <authorList>
            <consortium name="The Broad Institute Genomics Platform"/>
            <consortium name="The Broad Institute Genome Sequencing Center for Infectious Disease"/>
            <person name="Wu L."/>
            <person name="Ma J."/>
        </authorList>
    </citation>
    <scope>NUCLEOTIDE SEQUENCE [LARGE SCALE GENOMIC DNA]</scope>
    <source>
        <strain evidence="3">NBRC 111981</strain>
    </source>
</reference>
<dbReference type="InterPro" id="IPR002816">
    <property type="entry name" value="TraB/PrgY/GumN_fam"/>
</dbReference>
<feature type="transmembrane region" description="Helical" evidence="1">
    <location>
        <begin position="396"/>
        <end position="418"/>
    </location>
</feature>
<dbReference type="PANTHER" id="PTHR21530:SF7">
    <property type="entry name" value="TRAB DOMAIN-CONTAINING PROTEIN"/>
    <property type="match status" value="1"/>
</dbReference>
<dbReference type="PANTHER" id="PTHR21530">
    <property type="entry name" value="PHEROMONE SHUTDOWN PROTEIN"/>
    <property type="match status" value="1"/>
</dbReference>
<dbReference type="CDD" id="cd14726">
    <property type="entry name" value="TraB_PrgY-like"/>
    <property type="match status" value="1"/>
</dbReference>
<comment type="caution">
    <text evidence="2">The sequence shown here is derived from an EMBL/GenBank/DDBJ whole genome shotgun (WGS) entry which is preliminary data.</text>
</comment>
<dbReference type="NCBIfam" id="TIGR00261">
    <property type="entry name" value="traB"/>
    <property type="match status" value="1"/>
</dbReference>
<protein>
    <submittedName>
        <fullName evidence="2">Pheromone shutdown protein</fullName>
    </submittedName>
</protein>
<dbReference type="Pfam" id="PF01963">
    <property type="entry name" value="TraB_PrgY_gumN"/>
    <property type="match status" value="1"/>
</dbReference>
<accession>A0ABQ5X7H3</accession>
<feature type="transmembrane region" description="Helical" evidence="1">
    <location>
        <begin position="284"/>
        <end position="302"/>
    </location>
</feature>
<name>A0ABQ5X7H3_9GAMM</name>
<evidence type="ECO:0000313" key="2">
    <source>
        <dbReference type="EMBL" id="GLQ87177.1"/>
    </source>
</evidence>
<dbReference type="InterPro" id="IPR005230">
    <property type="entry name" value="TraB_bac"/>
</dbReference>
<evidence type="ECO:0000256" key="1">
    <source>
        <dbReference type="SAM" id="Phobius"/>
    </source>
</evidence>
<gene>
    <name evidence="2" type="primary">traB</name>
    <name evidence="2" type="ORF">GCM10007898_07430</name>
</gene>
<dbReference type="InterPro" id="IPR046345">
    <property type="entry name" value="TraB_PrgY-like"/>
</dbReference>
<keyword evidence="1" id="KW-0812">Transmembrane</keyword>
<keyword evidence="1" id="KW-0472">Membrane</keyword>
<sequence>MLRISPHRLIDRMSVPETHLSAKPDLNGQPIERVQRDGVEYVVLGTAHVSRTSVDAVKALLANESFDAIAVELCESRAQGMRDPEAFKQMDLFRVIREGKAGMVAASLVLSTFQKRLADQYGIQPGAEMKAAMDGAAELKVPLWLVDREVGTTLKRAWHSVGFWQRFGLLGGMLASVFERETIDEKEIEKLKQGDMLESAFSEFAHESEPLYRSLIAERDAYMAARLREEAGRSVTANPCKVLVVIGAGHLKGLCEHLRIQQADPSTTVEQLAKLPPKSQWPKWLAVGVVLLIFAAIAYAFHRNTALGAQALRDWVLYTGGFAALGALIARGHPLSIVAAFIAAPIKPFRPGIPAGGISAMAEVWVRRPRVADFESLRDDIVHWSGWWTNRVARTLLNFFLVSLGTIVGEYAAGIHILKSLF</sequence>
<organism evidence="2 3">
    <name type="scientific">Dyella flagellata</name>
    <dbReference type="NCBI Taxonomy" id="1867833"/>
    <lineage>
        <taxon>Bacteria</taxon>
        <taxon>Pseudomonadati</taxon>
        <taxon>Pseudomonadota</taxon>
        <taxon>Gammaproteobacteria</taxon>
        <taxon>Lysobacterales</taxon>
        <taxon>Rhodanobacteraceae</taxon>
        <taxon>Dyella</taxon>
    </lineage>
</organism>
<evidence type="ECO:0000313" key="3">
    <source>
        <dbReference type="Proteomes" id="UP001156627"/>
    </source>
</evidence>
<keyword evidence="3" id="KW-1185">Reference proteome</keyword>
<keyword evidence="1" id="KW-1133">Transmembrane helix</keyword>
<proteinExistence type="predicted"/>
<dbReference type="EMBL" id="BSOA01000003">
    <property type="protein sequence ID" value="GLQ87177.1"/>
    <property type="molecule type" value="Genomic_DNA"/>
</dbReference>
<dbReference type="Proteomes" id="UP001156627">
    <property type="component" value="Unassembled WGS sequence"/>
</dbReference>